<dbReference type="Pfam" id="PF01551">
    <property type="entry name" value="Peptidase_M23"/>
    <property type="match status" value="1"/>
</dbReference>
<dbReference type="EMBL" id="PEBX01000004">
    <property type="protein sequence ID" value="PTQ57643.1"/>
    <property type="molecule type" value="Genomic_DNA"/>
</dbReference>
<dbReference type="GO" id="GO:0004222">
    <property type="term" value="F:metalloendopeptidase activity"/>
    <property type="evidence" value="ECO:0007669"/>
    <property type="project" value="TreeGrafter"/>
</dbReference>
<dbReference type="SUPFAM" id="SSF51261">
    <property type="entry name" value="Duplicated hybrid motif"/>
    <property type="match status" value="1"/>
</dbReference>
<gene>
    <name evidence="3" type="ORF">BSOLF_1187</name>
</gene>
<comment type="caution">
    <text evidence="3">The sequence shown here is derived from an EMBL/GenBank/DDBJ whole genome shotgun (WGS) entry which is preliminary data.</text>
</comment>
<reference evidence="4" key="1">
    <citation type="journal article" date="2018" name="Sci. Rep.">
        <title>Lignite coal burning seam in the remote Altai Mountains harbors a hydrogen-driven thermophilic microbial community.</title>
        <authorList>
            <person name="Kadnikov V.V."/>
            <person name="Mardanov A.V."/>
            <person name="Ivasenko D.A."/>
            <person name="Antsiferov D.V."/>
            <person name="Beletsky A.V."/>
            <person name="Karnachuk O.V."/>
            <person name="Ravin N.V."/>
        </authorList>
    </citation>
    <scope>NUCLEOTIDE SEQUENCE [LARGE SCALE GENOMIC DNA]</scope>
</reference>
<evidence type="ECO:0000313" key="3">
    <source>
        <dbReference type="EMBL" id="PTQ57643.1"/>
    </source>
</evidence>
<proteinExistence type="predicted"/>
<dbReference type="Proteomes" id="UP000244338">
    <property type="component" value="Unassembled WGS sequence"/>
</dbReference>
<dbReference type="InterPro" id="IPR011055">
    <property type="entry name" value="Dup_hybrid_motif"/>
</dbReference>
<dbReference type="PANTHER" id="PTHR21666:SF289">
    <property type="entry name" value="L-ALA--D-GLU ENDOPEPTIDASE"/>
    <property type="match status" value="1"/>
</dbReference>
<dbReference type="Gene3D" id="2.70.70.10">
    <property type="entry name" value="Glucose Permease (Domain IIA)"/>
    <property type="match status" value="1"/>
</dbReference>
<sequence length="361" mass="41263">MVMLRERRRRAARTFFLWNRHAAIQLVALLRVAVFLAFMPIGFVPVMPFASMTQYVQAVPKTNDDPLDHRLARYQSVAGITGTRWSYLAAIDQFHRSLIVKNPDDPDAVSFRFPDVLWGGPGNPRAPEEDVRLINLFGGLGIDADGDQKASQDNPLDVLTALGRFLHRFGDDPENFREALAKLYDDEKKRRIILGFERLIAHYGRLDLDEKHFVLDRRYPYSYTNTFGATRGWGGRRIHEGADLFASYGTPVKSASYGYVEVIGWNNYGGWRIGIRDLNNVYYYYAHLAHFKKGLKEGDLVEPGEVIGFVGSSGYGPPGTQGKFPPHLHFGMYRYTGKYEWAFDPTPYLRRWEKNARARGE</sequence>
<evidence type="ECO:0000256" key="1">
    <source>
        <dbReference type="ARBA" id="ARBA00022729"/>
    </source>
</evidence>
<dbReference type="AlphaFoldDB" id="A0A2R6Y4S1"/>
<name>A0A2R6Y4S1_9BACL</name>
<accession>A0A2R6Y4S1</accession>
<organism evidence="3 4">
    <name type="scientific">Candidatus Carbonibacillus altaicus</name>
    <dbReference type="NCBI Taxonomy" id="2163959"/>
    <lineage>
        <taxon>Bacteria</taxon>
        <taxon>Bacillati</taxon>
        <taxon>Bacillota</taxon>
        <taxon>Bacilli</taxon>
        <taxon>Bacillales</taxon>
        <taxon>Candidatus Carbonibacillus</taxon>
    </lineage>
</organism>
<dbReference type="InterPro" id="IPR016047">
    <property type="entry name" value="M23ase_b-sheet_dom"/>
</dbReference>
<protein>
    <submittedName>
        <fullName evidence="3">Cell wall endopeptidase, family M23/M37</fullName>
    </submittedName>
</protein>
<dbReference type="CDD" id="cd12797">
    <property type="entry name" value="M23_peptidase"/>
    <property type="match status" value="1"/>
</dbReference>
<dbReference type="PANTHER" id="PTHR21666">
    <property type="entry name" value="PEPTIDASE-RELATED"/>
    <property type="match status" value="1"/>
</dbReference>
<evidence type="ECO:0000313" key="4">
    <source>
        <dbReference type="Proteomes" id="UP000244338"/>
    </source>
</evidence>
<evidence type="ECO:0000259" key="2">
    <source>
        <dbReference type="Pfam" id="PF01551"/>
    </source>
</evidence>
<feature type="domain" description="M23ase beta-sheet core" evidence="2">
    <location>
        <begin position="238"/>
        <end position="335"/>
    </location>
</feature>
<keyword evidence="1" id="KW-0732">Signal</keyword>
<dbReference type="InterPro" id="IPR050570">
    <property type="entry name" value="Cell_wall_metabolism_enzyme"/>
</dbReference>